<evidence type="ECO:0000313" key="8">
    <source>
        <dbReference type="Proteomes" id="UP001430954"/>
    </source>
</evidence>
<evidence type="ECO:0000259" key="6">
    <source>
        <dbReference type="Pfam" id="PF01545"/>
    </source>
</evidence>
<gene>
    <name evidence="7" type="ORF">K6753_05770</name>
</gene>
<feature type="transmembrane region" description="Helical" evidence="5">
    <location>
        <begin position="153"/>
        <end position="170"/>
    </location>
</feature>
<reference evidence="7 8" key="1">
    <citation type="submission" date="2021-09" db="EMBL/GenBank/DDBJ databases">
        <title>Lysobacter sp. 13A isolated from the river sediment.</title>
        <authorList>
            <person name="Liu H."/>
            <person name="Li S."/>
            <person name="Mao S."/>
        </authorList>
    </citation>
    <scope>NUCLEOTIDE SEQUENCE [LARGE SCALE GENOMIC DNA]</scope>
    <source>
        <strain evidence="7 8">13A</strain>
    </source>
</reference>
<evidence type="ECO:0000256" key="3">
    <source>
        <dbReference type="ARBA" id="ARBA00022989"/>
    </source>
</evidence>
<feature type="transmembrane region" description="Helical" evidence="5">
    <location>
        <begin position="176"/>
        <end position="194"/>
    </location>
</feature>
<evidence type="ECO:0000313" key="7">
    <source>
        <dbReference type="EMBL" id="MBZ4039037.1"/>
    </source>
</evidence>
<protein>
    <submittedName>
        <fullName evidence="7">Cation transporter</fullName>
    </submittedName>
</protein>
<feature type="transmembrane region" description="Helical" evidence="5">
    <location>
        <begin position="85"/>
        <end position="104"/>
    </location>
</feature>
<feature type="domain" description="Cation efflux protein transmembrane" evidence="6">
    <location>
        <begin position="23"/>
        <end position="200"/>
    </location>
</feature>
<sequence>MSDSCCGGTVDLAAMQARQRRVLMIVLAINLATFAMMLGAALYGRSSSLLSGSLDNLGDALTYLLSLAVIGASTAAKARVAVVKGLLNLGAALAVAAQIGWRVLHPEVPLFEAIGVAALLNLAFNGVCLWLLMPYRAGDVNMASAWECSRNDVYEGFAVLLAAAGVWVFYAGWPDLVIAAALLVLFLRSAWRVLARARAELREDGGRSNSPEPG</sequence>
<feature type="transmembrane region" description="Helical" evidence="5">
    <location>
        <begin position="60"/>
        <end position="78"/>
    </location>
</feature>
<evidence type="ECO:0000256" key="1">
    <source>
        <dbReference type="ARBA" id="ARBA00004141"/>
    </source>
</evidence>
<dbReference type="InterPro" id="IPR027469">
    <property type="entry name" value="Cation_efflux_TMD_sf"/>
</dbReference>
<evidence type="ECO:0000256" key="4">
    <source>
        <dbReference type="ARBA" id="ARBA00023136"/>
    </source>
</evidence>
<dbReference type="Proteomes" id="UP001430954">
    <property type="component" value="Unassembled WGS sequence"/>
</dbReference>
<keyword evidence="2 5" id="KW-0812">Transmembrane</keyword>
<accession>A0ABS7T578</accession>
<keyword evidence="3 5" id="KW-1133">Transmembrane helix</keyword>
<dbReference type="InterPro" id="IPR058533">
    <property type="entry name" value="Cation_efflux_TM"/>
</dbReference>
<feature type="transmembrane region" description="Helical" evidence="5">
    <location>
        <begin position="22"/>
        <end position="44"/>
    </location>
</feature>
<keyword evidence="4 5" id="KW-0472">Membrane</keyword>
<dbReference type="Gene3D" id="1.20.1510.10">
    <property type="entry name" value="Cation efflux protein transmembrane domain"/>
    <property type="match status" value="1"/>
</dbReference>
<evidence type="ECO:0000256" key="5">
    <source>
        <dbReference type="SAM" id="Phobius"/>
    </source>
</evidence>
<dbReference type="Pfam" id="PF01545">
    <property type="entry name" value="Cation_efflux"/>
    <property type="match status" value="1"/>
</dbReference>
<dbReference type="EMBL" id="JAINZW010000002">
    <property type="protein sequence ID" value="MBZ4039037.1"/>
    <property type="molecule type" value="Genomic_DNA"/>
</dbReference>
<organism evidence="7 8">
    <name type="scientific">Novilysobacter selenitireducens</name>
    <dbReference type="NCBI Taxonomy" id="2872639"/>
    <lineage>
        <taxon>Bacteria</taxon>
        <taxon>Pseudomonadati</taxon>
        <taxon>Pseudomonadota</taxon>
        <taxon>Gammaproteobacteria</taxon>
        <taxon>Lysobacterales</taxon>
        <taxon>Lysobacteraceae</taxon>
        <taxon>Novilysobacter</taxon>
    </lineage>
</organism>
<name>A0ABS7T578_9GAMM</name>
<proteinExistence type="predicted"/>
<comment type="subcellular location">
    <subcellularLocation>
        <location evidence="1">Membrane</location>
        <topology evidence="1">Multi-pass membrane protein</topology>
    </subcellularLocation>
</comment>
<comment type="caution">
    <text evidence="7">The sequence shown here is derived from an EMBL/GenBank/DDBJ whole genome shotgun (WGS) entry which is preliminary data.</text>
</comment>
<dbReference type="SUPFAM" id="SSF161111">
    <property type="entry name" value="Cation efflux protein transmembrane domain-like"/>
    <property type="match status" value="1"/>
</dbReference>
<feature type="transmembrane region" description="Helical" evidence="5">
    <location>
        <begin position="110"/>
        <end position="132"/>
    </location>
</feature>
<dbReference type="RefSeq" id="WP_223675273.1">
    <property type="nucleotide sequence ID" value="NZ_JAINZW010000002.1"/>
</dbReference>
<evidence type="ECO:0000256" key="2">
    <source>
        <dbReference type="ARBA" id="ARBA00022692"/>
    </source>
</evidence>
<keyword evidence="8" id="KW-1185">Reference proteome</keyword>